<organism evidence="1 2">
    <name type="scientific">Ancylostoma ceylanicum</name>
    <dbReference type="NCBI Taxonomy" id="53326"/>
    <lineage>
        <taxon>Eukaryota</taxon>
        <taxon>Metazoa</taxon>
        <taxon>Ecdysozoa</taxon>
        <taxon>Nematoda</taxon>
        <taxon>Chromadorea</taxon>
        <taxon>Rhabditida</taxon>
        <taxon>Rhabditina</taxon>
        <taxon>Rhabditomorpha</taxon>
        <taxon>Strongyloidea</taxon>
        <taxon>Ancylostomatidae</taxon>
        <taxon>Ancylostomatinae</taxon>
        <taxon>Ancylostoma</taxon>
    </lineage>
</organism>
<sequence length="70" mass="8165">MLAARHGCIVDHRFLLCPIDKISHVSSVEQTVTNPYRPRLSKTGFSLQLFYVYLWNQRVEEIHNLLIAQP</sequence>
<comment type="caution">
    <text evidence="1">The sequence shown here is derived from an EMBL/GenBank/DDBJ whole genome shotgun (WGS) entry which is preliminary data.</text>
</comment>
<keyword evidence="2" id="KW-1185">Reference proteome</keyword>
<evidence type="ECO:0000313" key="1">
    <source>
        <dbReference type="EMBL" id="EYB83057.1"/>
    </source>
</evidence>
<evidence type="ECO:0000313" key="2">
    <source>
        <dbReference type="Proteomes" id="UP000024635"/>
    </source>
</evidence>
<proteinExistence type="predicted"/>
<reference evidence="2" key="1">
    <citation type="journal article" date="2015" name="Nat. Genet.">
        <title>The genome and transcriptome of the zoonotic hookworm Ancylostoma ceylanicum identify infection-specific gene families.</title>
        <authorList>
            <person name="Schwarz E.M."/>
            <person name="Hu Y."/>
            <person name="Antoshechkin I."/>
            <person name="Miller M.M."/>
            <person name="Sternberg P.W."/>
            <person name="Aroian R.V."/>
        </authorList>
    </citation>
    <scope>NUCLEOTIDE SEQUENCE</scope>
    <source>
        <strain evidence="2">HY135</strain>
    </source>
</reference>
<gene>
    <name evidence="1" type="primary">Acey_s0344.g3087</name>
    <name evidence="1" type="ORF">Y032_0344g3087</name>
</gene>
<name>A0A016RYD0_9BILA</name>
<dbReference type="EMBL" id="JARK01001680">
    <property type="protein sequence ID" value="EYB83057.1"/>
    <property type="molecule type" value="Genomic_DNA"/>
</dbReference>
<dbReference type="Proteomes" id="UP000024635">
    <property type="component" value="Unassembled WGS sequence"/>
</dbReference>
<accession>A0A016RYD0</accession>
<dbReference type="AlphaFoldDB" id="A0A016RYD0"/>
<protein>
    <submittedName>
        <fullName evidence="1">Uncharacterized protein</fullName>
    </submittedName>
</protein>